<accession>A0A3S1AXS1</accession>
<name>A0A3S1AXS1_ELYCH</name>
<sequence>AIGIRVIAVRDGGGLTVDLHVLPQGAWVRVALVAALDLAVVRLVAGVDVAVLLAVRAVGEAAVAAIELTLERLLAWSGIDPLVDLEVLGAGEDFATAGERARERLLARVHPHVVDQLVLGLEGASVPRAALPVAGVVSLLGPAHMLHRDVRDDLVHGREEFVAGLLGLGLVLVHPQARVLLFDWVPHERVECACAGRPHVHGV</sequence>
<comment type="caution">
    <text evidence="1">The sequence shown here is derived from an EMBL/GenBank/DDBJ whole genome shotgun (WGS) entry which is preliminary data.</text>
</comment>
<reference evidence="1 2" key="1">
    <citation type="submission" date="2019-01" db="EMBL/GenBank/DDBJ databases">
        <title>A draft genome assembly of the solar-powered sea slug Elysia chlorotica.</title>
        <authorList>
            <person name="Cai H."/>
            <person name="Li Q."/>
            <person name="Fang X."/>
            <person name="Li J."/>
            <person name="Curtis N.E."/>
            <person name="Altenburger A."/>
            <person name="Shibata T."/>
            <person name="Feng M."/>
            <person name="Maeda T."/>
            <person name="Schwartz J.A."/>
            <person name="Shigenobu S."/>
            <person name="Lundholm N."/>
            <person name="Nishiyama T."/>
            <person name="Yang H."/>
            <person name="Hasebe M."/>
            <person name="Li S."/>
            <person name="Pierce S.K."/>
            <person name="Wang J."/>
        </authorList>
    </citation>
    <scope>NUCLEOTIDE SEQUENCE [LARGE SCALE GENOMIC DNA]</scope>
    <source>
        <strain evidence="1">EC2010</strain>
        <tissue evidence="1">Whole organism of an adult</tissue>
    </source>
</reference>
<keyword evidence="2" id="KW-1185">Reference proteome</keyword>
<feature type="non-terminal residue" evidence="1">
    <location>
        <position position="203"/>
    </location>
</feature>
<evidence type="ECO:0000313" key="1">
    <source>
        <dbReference type="EMBL" id="RUS74996.1"/>
    </source>
</evidence>
<protein>
    <submittedName>
        <fullName evidence="1">Uncharacterized protein</fullName>
    </submittedName>
</protein>
<dbReference type="AlphaFoldDB" id="A0A3S1AXS1"/>
<evidence type="ECO:0000313" key="2">
    <source>
        <dbReference type="Proteomes" id="UP000271974"/>
    </source>
</evidence>
<gene>
    <name evidence="1" type="ORF">EGW08_017245</name>
</gene>
<proteinExistence type="predicted"/>
<feature type="non-terminal residue" evidence="1">
    <location>
        <position position="1"/>
    </location>
</feature>
<organism evidence="1 2">
    <name type="scientific">Elysia chlorotica</name>
    <name type="common">Eastern emerald elysia</name>
    <name type="synonym">Sea slug</name>
    <dbReference type="NCBI Taxonomy" id="188477"/>
    <lineage>
        <taxon>Eukaryota</taxon>
        <taxon>Metazoa</taxon>
        <taxon>Spiralia</taxon>
        <taxon>Lophotrochozoa</taxon>
        <taxon>Mollusca</taxon>
        <taxon>Gastropoda</taxon>
        <taxon>Heterobranchia</taxon>
        <taxon>Euthyneura</taxon>
        <taxon>Panpulmonata</taxon>
        <taxon>Sacoglossa</taxon>
        <taxon>Placobranchoidea</taxon>
        <taxon>Plakobranchidae</taxon>
        <taxon>Elysia</taxon>
    </lineage>
</organism>
<dbReference type="Proteomes" id="UP000271974">
    <property type="component" value="Unassembled WGS sequence"/>
</dbReference>
<dbReference type="EMBL" id="RQTK01000779">
    <property type="protein sequence ID" value="RUS74996.1"/>
    <property type="molecule type" value="Genomic_DNA"/>
</dbReference>